<evidence type="ECO:0000313" key="2">
    <source>
        <dbReference type="Proteomes" id="UP001176429"/>
    </source>
</evidence>
<keyword evidence="2" id="KW-1185">Reference proteome</keyword>
<evidence type="ECO:0000313" key="1">
    <source>
        <dbReference type="EMBL" id="MDO7876161.1"/>
    </source>
</evidence>
<comment type="caution">
    <text evidence="1">The sequence shown here is derived from an EMBL/GenBank/DDBJ whole genome shotgun (WGS) entry which is preliminary data.</text>
</comment>
<accession>A0ABT9BHP6</accession>
<reference evidence="1" key="1">
    <citation type="submission" date="2023-07" db="EMBL/GenBank/DDBJ databases">
        <authorList>
            <person name="Kim M.K."/>
        </authorList>
    </citation>
    <scope>NUCLEOTIDE SEQUENCE</scope>
    <source>
        <strain evidence="1">ASUV-10-1</strain>
    </source>
</reference>
<sequence length="146" mass="16713">MDEDLVILELNARWGCDIPFGWIPLSDNHKQIPHTEVYNEEAFHEAVSDADLRGIVRKVFQAAELYEVVEGGTVSRKSLDDCFFGYDGLEHLHTNATFDFVLYFSHEESVTVGGQRLLDAIHGLWPDHANHPWPPPYWDNLPPLEL</sequence>
<gene>
    <name evidence="1" type="ORF">Q5H93_15560</name>
</gene>
<dbReference type="Proteomes" id="UP001176429">
    <property type="component" value="Unassembled WGS sequence"/>
</dbReference>
<name>A0ABT9BHP6_9BACT</name>
<organism evidence="1 2">
    <name type="scientific">Hymenobacter aranciens</name>
    <dbReference type="NCBI Taxonomy" id="3063996"/>
    <lineage>
        <taxon>Bacteria</taxon>
        <taxon>Pseudomonadati</taxon>
        <taxon>Bacteroidota</taxon>
        <taxon>Cytophagia</taxon>
        <taxon>Cytophagales</taxon>
        <taxon>Hymenobacteraceae</taxon>
        <taxon>Hymenobacter</taxon>
    </lineage>
</organism>
<protein>
    <recommendedName>
        <fullName evidence="3">ATP-grasp domain-containing protein</fullName>
    </recommendedName>
</protein>
<dbReference type="EMBL" id="JAUQSY010000010">
    <property type="protein sequence ID" value="MDO7876161.1"/>
    <property type="molecule type" value="Genomic_DNA"/>
</dbReference>
<dbReference type="RefSeq" id="WP_305007516.1">
    <property type="nucleotide sequence ID" value="NZ_JAUQSY010000010.1"/>
</dbReference>
<evidence type="ECO:0008006" key="3">
    <source>
        <dbReference type="Google" id="ProtNLM"/>
    </source>
</evidence>
<proteinExistence type="predicted"/>